<dbReference type="Gene3D" id="1.20.272.10">
    <property type="match status" value="1"/>
</dbReference>
<dbReference type="PANTHER" id="PTHR34388">
    <property type="entry name" value="DNA POLYMERASE III SUBUNIT DELTA"/>
    <property type="match status" value="1"/>
</dbReference>
<evidence type="ECO:0000256" key="2">
    <source>
        <dbReference type="ARBA" id="ARBA00017703"/>
    </source>
</evidence>
<dbReference type="Gene3D" id="1.10.8.60">
    <property type="match status" value="1"/>
</dbReference>
<keyword evidence="3" id="KW-0808">Transferase</keyword>
<dbReference type="GO" id="GO:0009360">
    <property type="term" value="C:DNA polymerase III complex"/>
    <property type="evidence" value="ECO:0007669"/>
    <property type="project" value="InterPro"/>
</dbReference>
<keyword evidence="4" id="KW-0548">Nucleotidyltransferase</keyword>
<dbReference type="Proteomes" id="UP000190065">
    <property type="component" value="Unassembled WGS sequence"/>
</dbReference>
<evidence type="ECO:0000256" key="5">
    <source>
        <dbReference type="ARBA" id="ARBA00022705"/>
    </source>
</evidence>
<evidence type="ECO:0000256" key="6">
    <source>
        <dbReference type="ARBA" id="ARBA00022932"/>
    </source>
</evidence>
<dbReference type="NCBIfam" id="TIGR01128">
    <property type="entry name" value="holA"/>
    <property type="match status" value="1"/>
</dbReference>
<dbReference type="STRING" id="28136.SAMN02745202_01729"/>
<dbReference type="InterPro" id="IPR027417">
    <property type="entry name" value="P-loop_NTPase"/>
</dbReference>
<dbReference type="RefSeq" id="WP_078805722.1">
    <property type="nucleotide sequence ID" value="NZ_FUXK01000020.1"/>
</dbReference>
<evidence type="ECO:0000256" key="8">
    <source>
        <dbReference type="ARBA" id="ARBA00049244"/>
    </source>
</evidence>
<gene>
    <name evidence="10" type="ORF">SAMN02745202_01729</name>
</gene>
<dbReference type="SUPFAM" id="SSF52540">
    <property type="entry name" value="P-loop containing nucleoside triphosphate hydrolases"/>
    <property type="match status" value="1"/>
</dbReference>
<dbReference type="GO" id="GO:0003677">
    <property type="term" value="F:DNA binding"/>
    <property type="evidence" value="ECO:0007669"/>
    <property type="project" value="InterPro"/>
</dbReference>
<dbReference type="SUPFAM" id="SSF48019">
    <property type="entry name" value="post-AAA+ oligomerization domain-like"/>
    <property type="match status" value="1"/>
</dbReference>
<evidence type="ECO:0000256" key="4">
    <source>
        <dbReference type="ARBA" id="ARBA00022695"/>
    </source>
</evidence>
<dbReference type="EMBL" id="FUXK01000020">
    <property type="protein sequence ID" value="SJZ99949.1"/>
    <property type="molecule type" value="Genomic_DNA"/>
</dbReference>
<dbReference type="InterPro" id="IPR005790">
    <property type="entry name" value="DNA_polIII_delta"/>
</dbReference>
<dbReference type="AlphaFoldDB" id="A0A1T4Q891"/>
<dbReference type="EC" id="2.7.7.7" evidence="1"/>
<dbReference type="GO" id="GO:0003887">
    <property type="term" value="F:DNA-directed DNA polymerase activity"/>
    <property type="evidence" value="ECO:0007669"/>
    <property type="project" value="UniProtKB-KW"/>
</dbReference>
<proteinExistence type="inferred from homology"/>
<organism evidence="10 11">
    <name type="scientific">Segatella oulorum</name>
    <dbReference type="NCBI Taxonomy" id="28136"/>
    <lineage>
        <taxon>Bacteria</taxon>
        <taxon>Pseudomonadati</taxon>
        <taxon>Bacteroidota</taxon>
        <taxon>Bacteroidia</taxon>
        <taxon>Bacteroidales</taxon>
        <taxon>Prevotellaceae</taxon>
        <taxon>Segatella</taxon>
    </lineage>
</organism>
<protein>
    <recommendedName>
        <fullName evidence="2">DNA polymerase III subunit delta</fullName>
        <ecNumber evidence="1">2.7.7.7</ecNumber>
    </recommendedName>
</protein>
<dbReference type="PANTHER" id="PTHR34388:SF1">
    <property type="entry name" value="DNA POLYMERASE III SUBUNIT DELTA"/>
    <property type="match status" value="1"/>
</dbReference>
<comment type="similarity">
    <text evidence="7">Belongs to the DNA polymerase HolA subunit family.</text>
</comment>
<evidence type="ECO:0000256" key="1">
    <source>
        <dbReference type="ARBA" id="ARBA00012417"/>
    </source>
</evidence>
<evidence type="ECO:0000256" key="3">
    <source>
        <dbReference type="ARBA" id="ARBA00022679"/>
    </source>
</evidence>
<name>A0A1T4Q891_9BACT</name>
<evidence type="ECO:0000256" key="7">
    <source>
        <dbReference type="ARBA" id="ARBA00034754"/>
    </source>
</evidence>
<sequence length="344" mass="39346">MPEKKNVSATYEQIMRDLNAGKFSPIYILMGEESYYIDKITDYIVEHGLQPAERDFNQSIVFGTDVSAAQVVDLAKGFPMMAARRIVVVREFQNMKNTEALENYFKHPAISTTLVLCYKNGTIDKRKKFFTIAQGSGAVIFESKKLYDRELPGFIEGYLRQQQATIEYKAAQMMAEFVGADLSRLTSELDKLLLSFSTSQRRITPELVEKEVGISKDFNAFELRNAIVNRDVFKANLIIKYFDKNPKSGSLFAFLPMLFSYFENLMIAHYTPNRTNENSLAQALELRSGWAARDYLRGMQNYSAMKTLQIISKVREIDAKSKGINNPNTEVGELMKELIFFILH</sequence>
<comment type="catalytic activity">
    <reaction evidence="8">
        <text>DNA(n) + a 2'-deoxyribonucleoside 5'-triphosphate = DNA(n+1) + diphosphate</text>
        <dbReference type="Rhea" id="RHEA:22508"/>
        <dbReference type="Rhea" id="RHEA-COMP:17339"/>
        <dbReference type="Rhea" id="RHEA-COMP:17340"/>
        <dbReference type="ChEBI" id="CHEBI:33019"/>
        <dbReference type="ChEBI" id="CHEBI:61560"/>
        <dbReference type="ChEBI" id="CHEBI:173112"/>
        <dbReference type="EC" id="2.7.7.7"/>
    </reaction>
</comment>
<feature type="domain" description="DNA polymerase III delta N-terminal" evidence="9">
    <location>
        <begin position="27"/>
        <end position="136"/>
    </location>
</feature>
<evidence type="ECO:0000313" key="11">
    <source>
        <dbReference type="Proteomes" id="UP000190065"/>
    </source>
</evidence>
<dbReference type="Gene3D" id="3.40.50.300">
    <property type="entry name" value="P-loop containing nucleotide triphosphate hydrolases"/>
    <property type="match status" value="1"/>
</dbReference>
<reference evidence="10 11" key="1">
    <citation type="submission" date="2017-02" db="EMBL/GenBank/DDBJ databases">
        <authorList>
            <person name="Peterson S.W."/>
        </authorList>
    </citation>
    <scope>NUCLEOTIDE SEQUENCE [LARGE SCALE GENOMIC DNA]</scope>
    <source>
        <strain evidence="10 11">ATCC 43324</strain>
    </source>
</reference>
<dbReference type="GO" id="GO:0006261">
    <property type="term" value="P:DNA-templated DNA replication"/>
    <property type="evidence" value="ECO:0007669"/>
    <property type="project" value="TreeGrafter"/>
</dbReference>
<dbReference type="InterPro" id="IPR008921">
    <property type="entry name" value="DNA_pol3_clamp-load_cplx_C"/>
</dbReference>
<evidence type="ECO:0000313" key="10">
    <source>
        <dbReference type="EMBL" id="SJZ99949.1"/>
    </source>
</evidence>
<dbReference type="Pfam" id="PF06144">
    <property type="entry name" value="DNA_pol3_delta"/>
    <property type="match status" value="1"/>
</dbReference>
<evidence type="ECO:0000259" key="9">
    <source>
        <dbReference type="Pfam" id="PF06144"/>
    </source>
</evidence>
<accession>A0A1T4Q891</accession>
<keyword evidence="5" id="KW-0235">DNA replication</keyword>
<dbReference type="InterPro" id="IPR010372">
    <property type="entry name" value="DNA_pol3_delta_N"/>
</dbReference>
<keyword evidence="6" id="KW-0239">DNA-directed DNA polymerase</keyword>